<feature type="region of interest" description="Disordered" evidence="1">
    <location>
        <begin position="256"/>
        <end position="297"/>
    </location>
</feature>
<dbReference type="EMBL" id="HG002012">
    <property type="protein sequence ID" value="CDF39210.1"/>
    <property type="molecule type" value="Genomic_DNA"/>
</dbReference>
<gene>
    <name evidence="2" type="ORF">CHC_T00006473001</name>
</gene>
<dbReference type="KEGG" id="ccp:CHC_T00006473001"/>
<name>R7QP95_CHOCR</name>
<evidence type="ECO:0000256" key="1">
    <source>
        <dbReference type="SAM" id="MobiDB-lite"/>
    </source>
</evidence>
<dbReference type="RefSeq" id="XP_005719121.1">
    <property type="nucleotide sequence ID" value="XM_005719064.1"/>
</dbReference>
<dbReference type="Gramene" id="CDF39210">
    <property type="protein sequence ID" value="CDF39210"/>
    <property type="gene ID" value="CHC_T00006473001"/>
</dbReference>
<evidence type="ECO:0000313" key="3">
    <source>
        <dbReference type="Proteomes" id="UP000012073"/>
    </source>
</evidence>
<dbReference type="AlphaFoldDB" id="R7QP95"/>
<organism evidence="2 3">
    <name type="scientific">Chondrus crispus</name>
    <name type="common">Carrageen Irish moss</name>
    <name type="synonym">Polymorpha crispa</name>
    <dbReference type="NCBI Taxonomy" id="2769"/>
    <lineage>
        <taxon>Eukaryota</taxon>
        <taxon>Rhodophyta</taxon>
        <taxon>Florideophyceae</taxon>
        <taxon>Rhodymeniophycidae</taxon>
        <taxon>Gigartinales</taxon>
        <taxon>Gigartinaceae</taxon>
        <taxon>Chondrus</taxon>
    </lineage>
</organism>
<protein>
    <submittedName>
        <fullName evidence="2">Uncharacterized protein</fullName>
    </submittedName>
</protein>
<reference evidence="3" key="1">
    <citation type="journal article" date="2013" name="Proc. Natl. Acad. Sci. U.S.A.">
        <title>Genome structure and metabolic features in the red seaweed Chondrus crispus shed light on evolution of the Archaeplastida.</title>
        <authorList>
            <person name="Collen J."/>
            <person name="Porcel B."/>
            <person name="Carre W."/>
            <person name="Ball S.G."/>
            <person name="Chaparro C."/>
            <person name="Tonon T."/>
            <person name="Barbeyron T."/>
            <person name="Michel G."/>
            <person name="Noel B."/>
            <person name="Valentin K."/>
            <person name="Elias M."/>
            <person name="Artiguenave F."/>
            <person name="Arun A."/>
            <person name="Aury J.M."/>
            <person name="Barbosa-Neto J.F."/>
            <person name="Bothwell J.H."/>
            <person name="Bouget F.Y."/>
            <person name="Brillet L."/>
            <person name="Cabello-Hurtado F."/>
            <person name="Capella-Gutierrez S."/>
            <person name="Charrier B."/>
            <person name="Cladiere L."/>
            <person name="Cock J.M."/>
            <person name="Coelho S.M."/>
            <person name="Colleoni C."/>
            <person name="Czjzek M."/>
            <person name="Da Silva C."/>
            <person name="Delage L."/>
            <person name="Denoeud F."/>
            <person name="Deschamps P."/>
            <person name="Dittami S.M."/>
            <person name="Gabaldon T."/>
            <person name="Gachon C.M."/>
            <person name="Groisillier A."/>
            <person name="Herve C."/>
            <person name="Jabbari K."/>
            <person name="Katinka M."/>
            <person name="Kloareg B."/>
            <person name="Kowalczyk N."/>
            <person name="Labadie K."/>
            <person name="Leblanc C."/>
            <person name="Lopez P.J."/>
            <person name="McLachlan D.H."/>
            <person name="Meslet-Cladiere L."/>
            <person name="Moustafa A."/>
            <person name="Nehr Z."/>
            <person name="Nyvall Collen P."/>
            <person name="Panaud O."/>
            <person name="Partensky F."/>
            <person name="Poulain J."/>
            <person name="Rensing S.A."/>
            <person name="Rousvoal S."/>
            <person name="Samson G."/>
            <person name="Symeonidi A."/>
            <person name="Weissenbach J."/>
            <person name="Zambounis A."/>
            <person name="Wincker P."/>
            <person name="Boyen C."/>
        </authorList>
    </citation>
    <scope>NUCLEOTIDE SEQUENCE [LARGE SCALE GENOMIC DNA]</scope>
    <source>
        <strain evidence="3">cv. Stackhouse</strain>
    </source>
</reference>
<feature type="region of interest" description="Disordered" evidence="1">
    <location>
        <begin position="372"/>
        <end position="393"/>
    </location>
</feature>
<feature type="region of interest" description="Disordered" evidence="1">
    <location>
        <begin position="417"/>
        <end position="438"/>
    </location>
</feature>
<evidence type="ECO:0000313" key="2">
    <source>
        <dbReference type="EMBL" id="CDF39210.1"/>
    </source>
</evidence>
<accession>R7QP95</accession>
<proteinExistence type="predicted"/>
<sequence length="438" mass="48095">MHGFERRKRAQHLPAMPALWPGRSDAPVRDAREHLRLNQPLEQPRGRAPSALQLHHHTRETRERGVQVEVLRLRRRDLNPHILGKRIHIARLRHSQDDDILRRARAFQPISGHHRTVRDQRHLDHRDARNQQPLPLHVRALPHGIHLVLHAHLPVVPVQRVVALHLRVAMMKDELPPHGNRVGLHGPGHGRVGLGQPLPPPHLRHRLHTPSLHARQPHLPDAIIIIQHLLWRVCKPQALQHVQADLDRRARLARARNIRGHRQDDGAAAATQPRDDGQDADVQAGIDGGRPGDDAAEKLGGVEVAGADPAQQLVGGGRVAVAGLAQSRGALDNLEPVGARDVDAAVDVARRGRAREVGVRDVERWGGARARGVRAGGRRGGQGGEVRGGRVRDLQARETGEKGVVCYGGAAATRGGRGHFGGWRGERREGKGVGDGSE</sequence>
<feature type="region of interest" description="Disordered" evidence="1">
    <location>
        <begin position="37"/>
        <end position="63"/>
    </location>
</feature>
<feature type="compositionally biased region" description="Gly residues" evidence="1">
    <location>
        <begin position="374"/>
        <end position="386"/>
    </location>
</feature>
<keyword evidence="3" id="KW-1185">Reference proteome</keyword>
<dbReference type="GeneID" id="17326840"/>
<dbReference type="Proteomes" id="UP000012073">
    <property type="component" value="Unassembled WGS sequence"/>
</dbReference>